<dbReference type="Proteomes" id="UP001301769">
    <property type="component" value="Unassembled WGS sequence"/>
</dbReference>
<feature type="region of interest" description="Disordered" evidence="1">
    <location>
        <begin position="649"/>
        <end position="671"/>
    </location>
</feature>
<keyword evidence="2" id="KW-1133">Transmembrane helix</keyword>
<keyword evidence="4" id="KW-1185">Reference proteome</keyword>
<gene>
    <name evidence="3" type="ORF">QBC37DRAFT_469080</name>
</gene>
<evidence type="ECO:0000256" key="1">
    <source>
        <dbReference type="SAM" id="MobiDB-lite"/>
    </source>
</evidence>
<name>A0AAN7BD61_9PEZI</name>
<accession>A0AAN7BD61</accession>
<evidence type="ECO:0000313" key="4">
    <source>
        <dbReference type="Proteomes" id="UP001301769"/>
    </source>
</evidence>
<evidence type="ECO:0000313" key="3">
    <source>
        <dbReference type="EMBL" id="KAK4219608.1"/>
    </source>
</evidence>
<dbReference type="PANTHER" id="PTHR36205:SF3">
    <property type="entry name" value="MAJOR FACILITATOR SUPERFAMILY TRANSPORTER"/>
    <property type="match status" value="1"/>
</dbReference>
<keyword evidence="2" id="KW-0472">Membrane</keyword>
<comment type="caution">
    <text evidence="3">The sequence shown here is derived from an EMBL/GenBank/DDBJ whole genome shotgun (WGS) entry which is preliminary data.</text>
</comment>
<evidence type="ECO:0008006" key="5">
    <source>
        <dbReference type="Google" id="ProtNLM"/>
    </source>
</evidence>
<dbReference type="PANTHER" id="PTHR36205">
    <property type="entry name" value="CHROMOSOME 19, WHOLE GENOME SHOTGUN SEQUENCE"/>
    <property type="match status" value="1"/>
</dbReference>
<dbReference type="EMBL" id="MU858047">
    <property type="protein sequence ID" value="KAK4219608.1"/>
    <property type="molecule type" value="Genomic_DNA"/>
</dbReference>
<proteinExistence type="predicted"/>
<keyword evidence="2" id="KW-0812">Transmembrane</keyword>
<organism evidence="3 4">
    <name type="scientific">Rhypophila decipiens</name>
    <dbReference type="NCBI Taxonomy" id="261697"/>
    <lineage>
        <taxon>Eukaryota</taxon>
        <taxon>Fungi</taxon>
        <taxon>Dikarya</taxon>
        <taxon>Ascomycota</taxon>
        <taxon>Pezizomycotina</taxon>
        <taxon>Sordariomycetes</taxon>
        <taxon>Sordariomycetidae</taxon>
        <taxon>Sordariales</taxon>
        <taxon>Naviculisporaceae</taxon>
        <taxon>Rhypophila</taxon>
    </lineage>
</organism>
<dbReference type="Pfam" id="PF11885">
    <property type="entry name" value="DUF3405"/>
    <property type="match status" value="1"/>
</dbReference>
<dbReference type="AlphaFoldDB" id="A0AAN7BD61"/>
<feature type="region of interest" description="Disordered" evidence="1">
    <location>
        <begin position="1"/>
        <end position="21"/>
    </location>
</feature>
<sequence>MSKRSSYLKRSKSTSFSSTSSTTEDKFLLPISTHRQPKIRVRTLLGHCLYRRVIIWAVTAFFLLCVGLVAHRPRILGLLSIPSEDQDAKVAEDIKTVLLLISEAMEQENEQGSYIFPEDEEDMPRWARFRHLEGYFNGIKALVPSDDYIPEYPRSRTGTWPFPVTGSYTGLPTPIPYVPRYSSESEICYIDKEQSVPAPDVYAYAGLVQGQPEPVFGSHSLLGLRDDICFDRFGRYGPYGLGYRFEDGGVEAGMDTEKAGSDEVWSETGKINYNLVDWGDAQCRCHELNKHRFDQQPSTKSDGDGSHGIVRISRTAVVIRLYVGFLWTQHAILNFRAMISELSLRSGGEYDVHFLLHVRDNYLPIWADGATAQRVLDENVPPEFHSICTLWSEAQMRLLYPIRFSSSVENPSNNDIHGVYRSAHFPLQHFAMAHPQYAHFWNWEMDMRWIGNYYELFDSLGAWTRSQPRVGIWERSAKYYIPRYHGTWDNFTDLVNRETEASGRLPIVGPATFPGKTALRSEDRGQSFLPDSCAGKLALDREKCGVGEDADLIMLNPLFDPEGSGWVFSKDVTGYSRGHPVPPRRSAIITASRLSRRLLEVMHEETWRLKHNMFSEMFPASMALHHGLKAVYAPHPVHVDREWELETLNEGFNGGQDGTTGGGRGSPYNLRNEHNHRGTTWYYNSEFAGLLWRRWLGYAQMDENGILRGGQEAEESKEGTGRMCLRSMLFHPVKWEHPDEY</sequence>
<feature type="compositionally biased region" description="Gly residues" evidence="1">
    <location>
        <begin position="652"/>
        <end position="665"/>
    </location>
</feature>
<feature type="transmembrane region" description="Helical" evidence="2">
    <location>
        <begin position="49"/>
        <end position="70"/>
    </location>
</feature>
<evidence type="ECO:0000256" key="2">
    <source>
        <dbReference type="SAM" id="Phobius"/>
    </source>
</evidence>
<protein>
    <recommendedName>
        <fullName evidence="5">Major facilitator superfamily transporter</fullName>
    </recommendedName>
</protein>
<reference evidence="3" key="2">
    <citation type="submission" date="2023-05" db="EMBL/GenBank/DDBJ databases">
        <authorList>
            <consortium name="Lawrence Berkeley National Laboratory"/>
            <person name="Steindorff A."/>
            <person name="Hensen N."/>
            <person name="Bonometti L."/>
            <person name="Westerberg I."/>
            <person name="Brannstrom I.O."/>
            <person name="Guillou S."/>
            <person name="Cros-Aarteil S."/>
            <person name="Calhoun S."/>
            <person name="Haridas S."/>
            <person name="Kuo A."/>
            <person name="Mondo S."/>
            <person name="Pangilinan J."/>
            <person name="Riley R."/>
            <person name="Labutti K."/>
            <person name="Andreopoulos B."/>
            <person name="Lipzen A."/>
            <person name="Chen C."/>
            <person name="Yanf M."/>
            <person name="Daum C."/>
            <person name="Ng V."/>
            <person name="Clum A."/>
            <person name="Ohm R."/>
            <person name="Martin F."/>
            <person name="Silar P."/>
            <person name="Natvig D."/>
            <person name="Lalanne C."/>
            <person name="Gautier V."/>
            <person name="Ament-Velasquez S.L."/>
            <person name="Kruys A."/>
            <person name="Hutchinson M.I."/>
            <person name="Powell A.J."/>
            <person name="Barry K."/>
            <person name="Miller A.N."/>
            <person name="Grigoriev I.V."/>
            <person name="Debuchy R."/>
            <person name="Gladieux P."/>
            <person name="Thoren M.H."/>
            <person name="Johannesson H."/>
        </authorList>
    </citation>
    <scope>NUCLEOTIDE SEQUENCE</scope>
    <source>
        <strain evidence="3">PSN293</strain>
    </source>
</reference>
<dbReference type="InterPro" id="IPR021822">
    <property type="entry name" value="DUF3405"/>
</dbReference>
<feature type="compositionally biased region" description="Basic residues" evidence="1">
    <location>
        <begin position="1"/>
        <end position="12"/>
    </location>
</feature>
<reference evidence="3" key="1">
    <citation type="journal article" date="2023" name="Mol. Phylogenet. Evol.">
        <title>Genome-scale phylogeny and comparative genomics of the fungal order Sordariales.</title>
        <authorList>
            <person name="Hensen N."/>
            <person name="Bonometti L."/>
            <person name="Westerberg I."/>
            <person name="Brannstrom I.O."/>
            <person name="Guillou S."/>
            <person name="Cros-Aarteil S."/>
            <person name="Calhoun S."/>
            <person name="Haridas S."/>
            <person name="Kuo A."/>
            <person name="Mondo S."/>
            <person name="Pangilinan J."/>
            <person name="Riley R."/>
            <person name="LaButti K."/>
            <person name="Andreopoulos B."/>
            <person name="Lipzen A."/>
            <person name="Chen C."/>
            <person name="Yan M."/>
            <person name="Daum C."/>
            <person name="Ng V."/>
            <person name="Clum A."/>
            <person name="Steindorff A."/>
            <person name="Ohm R.A."/>
            <person name="Martin F."/>
            <person name="Silar P."/>
            <person name="Natvig D.O."/>
            <person name="Lalanne C."/>
            <person name="Gautier V."/>
            <person name="Ament-Velasquez S.L."/>
            <person name="Kruys A."/>
            <person name="Hutchinson M.I."/>
            <person name="Powell A.J."/>
            <person name="Barry K."/>
            <person name="Miller A.N."/>
            <person name="Grigoriev I.V."/>
            <person name="Debuchy R."/>
            <person name="Gladieux P."/>
            <person name="Hiltunen Thoren M."/>
            <person name="Johannesson H."/>
        </authorList>
    </citation>
    <scope>NUCLEOTIDE SEQUENCE</scope>
    <source>
        <strain evidence="3">PSN293</strain>
    </source>
</reference>